<comment type="subcellular location">
    <subcellularLocation>
        <location evidence="1 7">Cell membrane</location>
        <topology evidence="1 7">Multi-pass membrane protein</topology>
    </subcellularLocation>
</comment>
<comment type="similarity">
    <text evidence="7">Belongs to the binding-protein-dependent transport system permease family.</text>
</comment>
<dbReference type="EMBL" id="FPKU01000001">
    <property type="protein sequence ID" value="SFZ83060.1"/>
    <property type="molecule type" value="Genomic_DNA"/>
</dbReference>
<feature type="domain" description="ABC transmembrane type-1" evidence="8">
    <location>
        <begin position="60"/>
        <end position="248"/>
    </location>
</feature>
<keyword evidence="3" id="KW-1003">Cell membrane</keyword>
<dbReference type="OrthoDB" id="7957355at2"/>
<dbReference type="PANTHER" id="PTHR30151:SF20">
    <property type="entry name" value="ABC TRANSPORTER PERMEASE PROTEIN HI_0355-RELATED"/>
    <property type="match status" value="1"/>
</dbReference>
<evidence type="ECO:0000256" key="5">
    <source>
        <dbReference type="ARBA" id="ARBA00022989"/>
    </source>
</evidence>
<keyword evidence="6 7" id="KW-0472">Membrane</keyword>
<evidence type="ECO:0000256" key="4">
    <source>
        <dbReference type="ARBA" id="ARBA00022692"/>
    </source>
</evidence>
<keyword evidence="5 7" id="KW-1133">Transmembrane helix</keyword>
<evidence type="ECO:0000256" key="7">
    <source>
        <dbReference type="RuleBase" id="RU363032"/>
    </source>
</evidence>
<dbReference type="CDD" id="cd06261">
    <property type="entry name" value="TM_PBP2"/>
    <property type="match status" value="1"/>
</dbReference>
<evidence type="ECO:0000256" key="2">
    <source>
        <dbReference type="ARBA" id="ARBA00022448"/>
    </source>
</evidence>
<dbReference type="InterPro" id="IPR000515">
    <property type="entry name" value="MetI-like"/>
</dbReference>
<dbReference type="RefSeq" id="WP_072340231.1">
    <property type="nucleotide sequence ID" value="NZ_FPKU01000001.1"/>
</dbReference>
<dbReference type="PROSITE" id="PS50928">
    <property type="entry name" value="ABC_TM1"/>
    <property type="match status" value="1"/>
</dbReference>
<feature type="transmembrane region" description="Helical" evidence="7">
    <location>
        <begin position="182"/>
        <end position="205"/>
    </location>
</feature>
<evidence type="ECO:0000259" key="8">
    <source>
        <dbReference type="PROSITE" id="PS50928"/>
    </source>
</evidence>
<dbReference type="SUPFAM" id="SSF161098">
    <property type="entry name" value="MetI-like"/>
    <property type="match status" value="1"/>
</dbReference>
<feature type="transmembrane region" description="Helical" evidence="7">
    <location>
        <begin position="130"/>
        <end position="149"/>
    </location>
</feature>
<gene>
    <name evidence="9" type="ORF">SAMN02983003_1433</name>
</gene>
<proteinExistence type="inferred from homology"/>
<dbReference type="InterPro" id="IPR035906">
    <property type="entry name" value="MetI-like_sf"/>
</dbReference>
<feature type="transmembrane region" description="Helical" evidence="7">
    <location>
        <begin position="104"/>
        <end position="124"/>
    </location>
</feature>
<evidence type="ECO:0000256" key="1">
    <source>
        <dbReference type="ARBA" id="ARBA00004651"/>
    </source>
</evidence>
<dbReference type="Pfam" id="PF00528">
    <property type="entry name" value="BPD_transp_1"/>
    <property type="match status" value="1"/>
</dbReference>
<evidence type="ECO:0000313" key="10">
    <source>
        <dbReference type="Proteomes" id="UP000183447"/>
    </source>
</evidence>
<feature type="transmembrane region" description="Helical" evidence="7">
    <location>
        <begin position="68"/>
        <end position="92"/>
    </location>
</feature>
<keyword evidence="2 7" id="KW-0813">Transport</keyword>
<dbReference type="STRING" id="665118.SAMN02983003_1433"/>
<dbReference type="Proteomes" id="UP000183447">
    <property type="component" value="Unassembled WGS sequence"/>
</dbReference>
<reference evidence="9 10" key="1">
    <citation type="submission" date="2016-11" db="EMBL/GenBank/DDBJ databases">
        <authorList>
            <person name="Jaros S."/>
            <person name="Januszkiewicz K."/>
            <person name="Wedrychowicz H."/>
        </authorList>
    </citation>
    <scope>NUCLEOTIDE SEQUENCE [LARGE SCALE GENOMIC DNA]</scope>
    <source>
        <strain evidence="9 10">ATCC 23634</strain>
    </source>
</reference>
<dbReference type="PANTHER" id="PTHR30151">
    <property type="entry name" value="ALKANE SULFONATE ABC TRANSPORTER-RELATED, MEMBRANE SUBUNIT"/>
    <property type="match status" value="1"/>
</dbReference>
<dbReference type="GO" id="GO:0055085">
    <property type="term" value="P:transmembrane transport"/>
    <property type="evidence" value="ECO:0007669"/>
    <property type="project" value="InterPro"/>
</dbReference>
<name>A0A1K2HVZ8_9HYPH</name>
<organism evidence="9 10">
    <name type="scientific">Devosia enhydra</name>
    <dbReference type="NCBI Taxonomy" id="665118"/>
    <lineage>
        <taxon>Bacteria</taxon>
        <taxon>Pseudomonadati</taxon>
        <taxon>Pseudomonadota</taxon>
        <taxon>Alphaproteobacteria</taxon>
        <taxon>Hyphomicrobiales</taxon>
        <taxon>Devosiaceae</taxon>
        <taxon>Devosia</taxon>
    </lineage>
</organism>
<evidence type="ECO:0000313" key="9">
    <source>
        <dbReference type="EMBL" id="SFZ83060.1"/>
    </source>
</evidence>
<sequence length="263" mass="28107">MSAALTLAPPVSRRLKSLAAILILLALWEVAARLFVPGVNPIIPPPSVLVTYVARHAGLLLISVQPTIVAAISGFCIGASISIVLAVIFVRFPTVEAALANSVVLLHALPMLAIIPLLVIWFGIGYTPKIIIAALATFFPVLNGALRGLRSSERSTLELMHILDAHWLQTLTKVKIPFALPYIFAGLKIAAPQAVLGATVAEWIGSRSGLGSQILIALLNYDVPLLWACMVACALLAATGFCLILLIEYLVIGRRSEPLREED</sequence>
<evidence type="ECO:0000256" key="3">
    <source>
        <dbReference type="ARBA" id="ARBA00022475"/>
    </source>
</evidence>
<dbReference type="AlphaFoldDB" id="A0A1K2HVZ8"/>
<dbReference type="Gene3D" id="1.10.3720.10">
    <property type="entry name" value="MetI-like"/>
    <property type="match status" value="1"/>
</dbReference>
<dbReference type="GO" id="GO:0005886">
    <property type="term" value="C:plasma membrane"/>
    <property type="evidence" value="ECO:0007669"/>
    <property type="project" value="UniProtKB-SubCell"/>
</dbReference>
<protein>
    <submittedName>
        <fullName evidence="9">NitT/TauT family transport system permease protein</fullName>
    </submittedName>
</protein>
<feature type="transmembrane region" description="Helical" evidence="7">
    <location>
        <begin position="225"/>
        <end position="251"/>
    </location>
</feature>
<accession>A0A1K2HVZ8</accession>
<keyword evidence="4 7" id="KW-0812">Transmembrane</keyword>
<keyword evidence="10" id="KW-1185">Reference proteome</keyword>
<evidence type="ECO:0000256" key="6">
    <source>
        <dbReference type="ARBA" id="ARBA00023136"/>
    </source>
</evidence>